<dbReference type="CDD" id="cd00090">
    <property type="entry name" value="HTH_ARSR"/>
    <property type="match status" value="1"/>
</dbReference>
<feature type="domain" description="IclR-ED" evidence="5">
    <location>
        <begin position="70"/>
        <end position="253"/>
    </location>
</feature>
<keyword evidence="3" id="KW-0804">Transcription</keyword>
<organism evidence="6 7">
    <name type="scientific">Microvirga vignae</name>
    <dbReference type="NCBI Taxonomy" id="1225564"/>
    <lineage>
        <taxon>Bacteria</taxon>
        <taxon>Pseudomonadati</taxon>
        <taxon>Pseudomonadota</taxon>
        <taxon>Alphaproteobacteria</taxon>
        <taxon>Hyphomicrobiales</taxon>
        <taxon>Methylobacteriaceae</taxon>
        <taxon>Microvirga</taxon>
    </lineage>
</organism>
<name>A0A0H1RD63_9HYPH</name>
<proteinExistence type="predicted"/>
<feature type="domain" description="HTH iclR-type" evidence="4">
    <location>
        <begin position="6"/>
        <end position="69"/>
    </location>
</feature>
<dbReference type="InterPro" id="IPR050707">
    <property type="entry name" value="HTH_MetabolicPath_Reg"/>
</dbReference>
<dbReference type="Gene3D" id="3.30.450.40">
    <property type="match status" value="1"/>
</dbReference>
<dbReference type="PANTHER" id="PTHR30136:SF24">
    <property type="entry name" value="HTH-TYPE TRANSCRIPTIONAL REPRESSOR ALLR"/>
    <property type="match status" value="1"/>
</dbReference>
<dbReference type="InterPro" id="IPR036388">
    <property type="entry name" value="WH-like_DNA-bd_sf"/>
</dbReference>
<sequence>MSEDTVSGTQRALALLKVLGAGSPQGMRLTDIASVSGMSQPSAHRALKVLMAEGFVEQVDASRKYRLALDFFVLAARAAHAGGLRSMARPALLRLASTLSDSVFLLVRNGFDAVCLDRVEGPFPIRTFTGDIGGKVPLGIGQGSLAILSFLPEEERETVIRFNIPRLLDRGGFDEVGLRMQIQNVRKIGFASLNTGLIPGMAGVGIPILDPEGRAVAALSIGTLSERLEGDRLPLVVELLRKEAEGIGRQLNPFDPTLRYPTRSLGMEAT</sequence>
<dbReference type="SUPFAM" id="SSF46785">
    <property type="entry name" value="Winged helix' DNA-binding domain"/>
    <property type="match status" value="1"/>
</dbReference>
<dbReference type="EMBL" id="LCYG01000023">
    <property type="protein sequence ID" value="KLK93009.1"/>
    <property type="molecule type" value="Genomic_DNA"/>
</dbReference>
<evidence type="ECO:0000259" key="5">
    <source>
        <dbReference type="PROSITE" id="PS51078"/>
    </source>
</evidence>
<dbReference type="SUPFAM" id="SSF55781">
    <property type="entry name" value="GAF domain-like"/>
    <property type="match status" value="1"/>
</dbReference>
<reference evidence="6 7" key="1">
    <citation type="submission" date="2015-05" db="EMBL/GenBank/DDBJ databases">
        <title>Draft genome sequence of Microvirga vignae strain BR3299, a novel nitrogen fixing bacteria isolated from Brazil semi-aired region.</title>
        <authorList>
            <person name="Zilli J.E."/>
            <person name="Passos S.R."/>
            <person name="Leite J."/>
            <person name="Baldani J.I."/>
            <person name="Xavier G.R."/>
            <person name="Rumjaneck N.G."/>
            <person name="Simoes-Araujo J.L."/>
        </authorList>
    </citation>
    <scope>NUCLEOTIDE SEQUENCE [LARGE SCALE GENOMIC DNA]</scope>
    <source>
        <strain evidence="6 7">BR3299</strain>
    </source>
</reference>
<evidence type="ECO:0000256" key="3">
    <source>
        <dbReference type="ARBA" id="ARBA00023163"/>
    </source>
</evidence>
<keyword evidence="7" id="KW-1185">Reference proteome</keyword>
<evidence type="ECO:0000256" key="2">
    <source>
        <dbReference type="ARBA" id="ARBA00023125"/>
    </source>
</evidence>
<accession>A0A0H1RD63</accession>
<dbReference type="Pfam" id="PF01614">
    <property type="entry name" value="IclR_C"/>
    <property type="match status" value="1"/>
</dbReference>
<dbReference type="PATRIC" id="fig|1225564.3.peg.2761"/>
<evidence type="ECO:0000313" key="7">
    <source>
        <dbReference type="Proteomes" id="UP000035489"/>
    </source>
</evidence>
<dbReference type="Proteomes" id="UP000035489">
    <property type="component" value="Unassembled WGS sequence"/>
</dbReference>
<dbReference type="GO" id="GO:0003677">
    <property type="term" value="F:DNA binding"/>
    <property type="evidence" value="ECO:0007669"/>
    <property type="project" value="UniProtKB-KW"/>
</dbReference>
<keyword evidence="2" id="KW-0238">DNA-binding</keyword>
<dbReference type="SMART" id="SM00346">
    <property type="entry name" value="HTH_ICLR"/>
    <property type="match status" value="1"/>
</dbReference>
<dbReference type="InterPro" id="IPR029016">
    <property type="entry name" value="GAF-like_dom_sf"/>
</dbReference>
<dbReference type="STRING" id="1225564.AA309_10520"/>
<dbReference type="PROSITE" id="PS51078">
    <property type="entry name" value="ICLR_ED"/>
    <property type="match status" value="1"/>
</dbReference>
<protein>
    <submittedName>
        <fullName evidence="6">IclR family transcriptional regulator</fullName>
    </submittedName>
</protein>
<dbReference type="GO" id="GO:0003700">
    <property type="term" value="F:DNA-binding transcription factor activity"/>
    <property type="evidence" value="ECO:0007669"/>
    <property type="project" value="TreeGrafter"/>
</dbReference>
<evidence type="ECO:0000259" key="4">
    <source>
        <dbReference type="PROSITE" id="PS51077"/>
    </source>
</evidence>
<comment type="caution">
    <text evidence="6">The sequence shown here is derived from an EMBL/GenBank/DDBJ whole genome shotgun (WGS) entry which is preliminary data.</text>
</comment>
<dbReference type="Pfam" id="PF09339">
    <property type="entry name" value="HTH_IclR"/>
    <property type="match status" value="1"/>
</dbReference>
<dbReference type="InterPro" id="IPR005471">
    <property type="entry name" value="Tscrpt_reg_IclR_N"/>
</dbReference>
<dbReference type="Gene3D" id="1.10.10.10">
    <property type="entry name" value="Winged helix-like DNA-binding domain superfamily/Winged helix DNA-binding domain"/>
    <property type="match status" value="1"/>
</dbReference>
<dbReference type="PROSITE" id="PS51077">
    <property type="entry name" value="HTH_ICLR"/>
    <property type="match status" value="1"/>
</dbReference>
<evidence type="ECO:0000256" key="1">
    <source>
        <dbReference type="ARBA" id="ARBA00023015"/>
    </source>
</evidence>
<dbReference type="AlphaFoldDB" id="A0A0H1RD63"/>
<dbReference type="RefSeq" id="WP_047188981.1">
    <property type="nucleotide sequence ID" value="NZ_LCYG01000023.1"/>
</dbReference>
<dbReference type="InterPro" id="IPR014757">
    <property type="entry name" value="Tscrpt_reg_IclR_C"/>
</dbReference>
<dbReference type="InterPro" id="IPR036390">
    <property type="entry name" value="WH_DNA-bd_sf"/>
</dbReference>
<dbReference type="PANTHER" id="PTHR30136">
    <property type="entry name" value="HELIX-TURN-HELIX TRANSCRIPTIONAL REGULATOR, ICLR FAMILY"/>
    <property type="match status" value="1"/>
</dbReference>
<dbReference type="GO" id="GO:0045892">
    <property type="term" value="P:negative regulation of DNA-templated transcription"/>
    <property type="evidence" value="ECO:0007669"/>
    <property type="project" value="TreeGrafter"/>
</dbReference>
<dbReference type="InterPro" id="IPR011991">
    <property type="entry name" value="ArsR-like_HTH"/>
</dbReference>
<dbReference type="OrthoDB" id="9807558at2"/>
<gene>
    <name evidence="6" type="ORF">AA309_10520</name>
</gene>
<evidence type="ECO:0000313" key="6">
    <source>
        <dbReference type="EMBL" id="KLK93009.1"/>
    </source>
</evidence>
<keyword evidence="1" id="KW-0805">Transcription regulation</keyword>